<dbReference type="GO" id="GO:0005829">
    <property type="term" value="C:cytosol"/>
    <property type="evidence" value="ECO:0007669"/>
    <property type="project" value="TreeGrafter"/>
</dbReference>
<dbReference type="CDD" id="cd18787">
    <property type="entry name" value="SF2_C_DEAD"/>
    <property type="match status" value="1"/>
</dbReference>
<evidence type="ECO:0000313" key="8">
    <source>
        <dbReference type="EMBL" id="RSU15100.1"/>
    </source>
</evidence>
<feature type="domain" description="Helicase C-terminal" evidence="7">
    <location>
        <begin position="225"/>
        <end position="369"/>
    </location>
</feature>
<keyword evidence="1" id="KW-0547">Nucleotide-binding</keyword>
<dbReference type="PROSITE" id="PS51192">
    <property type="entry name" value="HELICASE_ATP_BIND_1"/>
    <property type="match status" value="1"/>
</dbReference>
<keyword evidence="3" id="KW-0347">Helicase</keyword>
<dbReference type="GO" id="GO:0003724">
    <property type="term" value="F:RNA helicase activity"/>
    <property type="evidence" value="ECO:0007669"/>
    <property type="project" value="TreeGrafter"/>
</dbReference>
<dbReference type="OrthoDB" id="9805696at2"/>
<dbReference type="InterPro" id="IPR011545">
    <property type="entry name" value="DEAD/DEAH_box_helicase_dom"/>
</dbReference>
<dbReference type="SMART" id="SM00487">
    <property type="entry name" value="DEXDc"/>
    <property type="match status" value="1"/>
</dbReference>
<evidence type="ECO:0000259" key="7">
    <source>
        <dbReference type="PROSITE" id="PS51194"/>
    </source>
</evidence>
<dbReference type="EMBL" id="NGKA01000002">
    <property type="protein sequence ID" value="RSU15100.1"/>
    <property type="molecule type" value="Genomic_DNA"/>
</dbReference>
<feature type="domain" description="Helicase ATP-binding" evidence="6">
    <location>
        <begin position="30"/>
        <end position="199"/>
    </location>
</feature>
<dbReference type="GO" id="GO:0005840">
    <property type="term" value="C:ribosome"/>
    <property type="evidence" value="ECO:0007669"/>
    <property type="project" value="TreeGrafter"/>
</dbReference>
<gene>
    <name evidence="8" type="ORF">CBF29_01850</name>
</gene>
<evidence type="ECO:0000256" key="2">
    <source>
        <dbReference type="ARBA" id="ARBA00022801"/>
    </source>
</evidence>
<dbReference type="InterPro" id="IPR050547">
    <property type="entry name" value="DEAD_box_RNA_helicases"/>
</dbReference>
<evidence type="ECO:0008006" key="10">
    <source>
        <dbReference type="Google" id="ProtNLM"/>
    </source>
</evidence>
<dbReference type="CDD" id="cd00268">
    <property type="entry name" value="DEADc"/>
    <property type="match status" value="1"/>
</dbReference>
<dbReference type="InterPro" id="IPR001650">
    <property type="entry name" value="Helicase_C-like"/>
</dbReference>
<dbReference type="InterPro" id="IPR044742">
    <property type="entry name" value="DEAD/DEAH_RhlB"/>
</dbReference>
<dbReference type="GO" id="GO:0009409">
    <property type="term" value="P:response to cold"/>
    <property type="evidence" value="ECO:0007669"/>
    <property type="project" value="TreeGrafter"/>
</dbReference>
<evidence type="ECO:0000256" key="4">
    <source>
        <dbReference type="ARBA" id="ARBA00022840"/>
    </source>
</evidence>
<dbReference type="Pfam" id="PF00270">
    <property type="entry name" value="DEAD"/>
    <property type="match status" value="1"/>
</dbReference>
<evidence type="ECO:0000256" key="3">
    <source>
        <dbReference type="ARBA" id="ARBA00022806"/>
    </source>
</evidence>
<dbReference type="Gene3D" id="3.40.50.300">
    <property type="entry name" value="P-loop containing nucleotide triphosphate hydrolases"/>
    <property type="match status" value="2"/>
</dbReference>
<dbReference type="GO" id="GO:0005524">
    <property type="term" value="F:ATP binding"/>
    <property type="evidence" value="ECO:0007669"/>
    <property type="project" value="UniProtKB-KW"/>
</dbReference>
<dbReference type="RefSeq" id="WP_126806692.1">
    <property type="nucleotide sequence ID" value="NZ_NGKA01000002.1"/>
</dbReference>
<evidence type="ECO:0000256" key="1">
    <source>
        <dbReference type="ARBA" id="ARBA00022741"/>
    </source>
</evidence>
<dbReference type="AlphaFoldDB" id="A0A430B436"/>
<evidence type="ECO:0000313" key="9">
    <source>
        <dbReference type="Proteomes" id="UP000287605"/>
    </source>
</evidence>
<dbReference type="PROSITE" id="PS51194">
    <property type="entry name" value="HELICASE_CTER"/>
    <property type="match status" value="1"/>
</dbReference>
<sequence length="394" mass="44715">MDVNKFSAEWQSQWEKSGYTTPTAIQQHMYEPIKSGENILGVSPTGTGKTLAYLLPLFEKIKAGAGNQLLVLLPSQELAMQVTEVARLWLESMALNVQPVIGQANINRQIERLKEKPEVLVGTPGRVYELVQQKKIKAHLLKTVVLDEVDQLLEHSELNAAQNILKRLQQETQLIGISATGKNIEAMFTDLIRKEILLIDVTKEMSDNLQVIHAYLRLPLRKRSAALRSLAHVRDMRAIVFFNEVSELGAVAEKMTYDGIPNVTLASDQSKFERQGAIRLFQEKKVPFLLTTDLGARGLDFQDVGYVIHYDIPYEQAQYLHRSGRTGRMNQAGTVLTFLSNHQEKDLKKVSSYVKEGLQEMFLFGGELLFEKPEPTKHKVVNKKTKHKKKKKKR</sequence>
<feature type="region of interest" description="Disordered" evidence="5">
    <location>
        <begin position="375"/>
        <end position="394"/>
    </location>
</feature>
<dbReference type="GO" id="GO:0016787">
    <property type="term" value="F:hydrolase activity"/>
    <property type="evidence" value="ECO:0007669"/>
    <property type="project" value="UniProtKB-KW"/>
</dbReference>
<keyword evidence="4" id="KW-0067">ATP-binding</keyword>
<dbReference type="InterPro" id="IPR027417">
    <property type="entry name" value="P-loop_NTPase"/>
</dbReference>
<feature type="compositionally biased region" description="Basic residues" evidence="5">
    <location>
        <begin position="378"/>
        <end position="394"/>
    </location>
</feature>
<dbReference type="Pfam" id="PF00271">
    <property type="entry name" value="Helicase_C"/>
    <property type="match status" value="1"/>
</dbReference>
<reference evidence="8 9" key="1">
    <citation type="submission" date="2017-05" db="EMBL/GenBank/DDBJ databases">
        <title>Vagococcus spp. assemblies.</title>
        <authorList>
            <person name="Gulvik C.A."/>
        </authorList>
    </citation>
    <scope>NUCLEOTIDE SEQUENCE [LARGE SCALE GENOMIC DNA]</scope>
    <source>
        <strain evidence="8 9">CCUG 51432</strain>
    </source>
</reference>
<evidence type="ECO:0000256" key="5">
    <source>
        <dbReference type="SAM" id="MobiDB-lite"/>
    </source>
</evidence>
<proteinExistence type="predicted"/>
<keyword evidence="2" id="KW-0378">Hydrolase</keyword>
<evidence type="ECO:0000259" key="6">
    <source>
        <dbReference type="PROSITE" id="PS51192"/>
    </source>
</evidence>
<dbReference type="GO" id="GO:0033592">
    <property type="term" value="F:RNA strand annealing activity"/>
    <property type="evidence" value="ECO:0007669"/>
    <property type="project" value="TreeGrafter"/>
</dbReference>
<dbReference type="InterPro" id="IPR014001">
    <property type="entry name" value="Helicase_ATP-bd"/>
</dbReference>
<dbReference type="SUPFAM" id="SSF52540">
    <property type="entry name" value="P-loop containing nucleoside triphosphate hydrolases"/>
    <property type="match status" value="1"/>
</dbReference>
<dbReference type="SMART" id="SM00490">
    <property type="entry name" value="HELICc"/>
    <property type="match status" value="1"/>
</dbReference>
<dbReference type="PANTHER" id="PTHR47963:SF7">
    <property type="entry name" value="ATP-DEPENDENT RNA HELICASE YFML-RELATED"/>
    <property type="match status" value="1"/>
</dbReference>
<dbReference type="PANTHER" id="PTHR47963">
    <property type="entry name" value="DEAD-BOX ATP-DEPENDENT RNA HELICASE 47, MITOCHONDRIAL"/>
    <property type="match status" value="1"/>
</dbReference>
<organism evidence="8 9">
    <name type="scientific">Vagococcus elongatus</name>
    <dbReference type="NCBI Taxonomy" id="180344"/>
    <lineage>
        <taxon>Bacteria</taxon>
        <taxon>Bacillati</taxon>
        <taxon>Bacillota</taxon>
        <taxon>Bacilli</taxon>
        <taxon>Lactobacillales</taxon>
        <taxon>Enterococcaceae</taxon>
        <taxon>Vagococcus</taxon>
    </lineage>
</organism>
<comment type="caution">
    <text evidence="8">The sequence shown here is derived from an EMBL/GenBank/DDBJ whole genome shotgun (WGS) entry which is preliminary data.</text>
</comment>
<keyword evidence="9" id="KW-1185">Reference proteome</keyword>
<dbReference type="Proteomes" id="UP000287605">
    <property type="component" value="Unassembled WGS sequence"/>
</dbReference>
<accession>A0A430B436</accession>
<name>A0A430B436_9ENTE</name>
<protein>
    <recommendedName>
        <fullName evidence="10">RNA helicase</fullName>
    </recommendedName>
</protein>